<evidence type="ECO:0000313" key="2">
    <source>
        <dbReference type="EMBL" id="KRO02471.1"/>
    </source>
</evidence>
<accession>A0ABR5Q1F8</accession>
<dbReference type="EMBL" id="JQCP01000002">
    <property type="protein sequence ID" value="KRO02471.1"/>
    <property type="molecule type" value="Genomic_DNA"/>
</dbReference>
<feature type="transmembrane region" description="Helical" evidence="1">
    <location>
        <begin position="102"/>
        <end position="119"/>
    </location>
</feature>
<feature type="transmembrane region" description="Helical" evidence="1">
    <location>
        <begin position="160"/>
        <end position="176"/>
    </location>
</feature>
<dbReference type="GeneID" id="84904698"/>
<feature type="transmembrane region" description="Helical" evidence="1">
    <location>
        <begin position="223"/>
        <end position="242"/>
    </location>
</feature>
<keyword evidence="1" id="KW-1133">Transmembrane helix</keyword>
<keyword evidence="3" id="KW-1185">Reference proteome</keyword>
<dbReference type="RefSeq" id="WP_003149560.1">
    <property type="nucleotide sequence ID" value="NZ_JQCP01000002.1"/>
</dbReference>
<reference evidence="2 3" key="1">
    <citation type="journal article" date="2015" name="Genome Announc.">
        <title>Expanding the biotechnology potential of lactobacilli through comparative genomics of 213 strains and associated genera.</title>
        <authorList>
            <person name="Sun Z."/>
            <person name="Harris H.M."/>
            <person name="McCann A."/>
            <person name="Guo C."/>
            <person name="Argimon S."/>
            <person name="Zhang W."/>
            <person name="Yang X."/>
            <person name="Jeffery I.B."/>
            <person name="Cooney J.C."/>
            <person name="Kagawa T.F."/>
            <person name="Liu W."/>
            <person name="Song Y."/>
            <person name="Salvetti E."/>
            <person name="Wrobel A."/>
            <person name="Rasinkangas P."/>
            <person name="Parkhill J."/>
            <person name="Rea M.C."/>
            <person name="O'Sullivan O."/>
            <person name="Ritari J."/>
            <person name="Douillard F.P."/>
            <person name="Paul Ross R."/>
            <person name="Yang R."/>
            <person name="Briner A.E."/>
            <person name="Felis G.E."/>
            <person name="de Vos W.M."/>
            <person name="Barrangou R."/>
            <person name="Klaenhammer T.R."/>
            <person name="Caufield P.W."/>
            <person name="Cui Y."/>
            <person name="Zhang H."/>
            <person name="O'Toole P.W."/>
        </authorList>
    </citation>
    <scope>NUCLEOTIDE SEQUENCE [LARGE SCALE GENOMIC DNA]</scope>
    <source>
        <strain evidence="2 3">DSM 7090</strain>
    </source>
</reference>
<dbReference type="Proteomes" id="UP000051927">
    <property type="component" value="Unassembled WGS sequence"/>
</dbReference>
<keyword evidence="1" id="KW-0812">Transmembrane</keyword>
<feature type="transmembrane region" description="Helical" evidence="1">
    <location>
        <begin position="254"/>
        <end position="275"/>
    </location>
</feature>
<feature type="transmembrane region" description="Helical" evidence="1">
    <location>
        <begin position="334"/>
        <end position="353"/>
    </location>
</feature>
<feature type="transmembrane region" description="Helical" evidence="1">
    <location>
        <begin position="359"/>
        <end position="379"/>
    </location>
</feature>
<keyword evidence="1" id="KW-0472">Membrane</keyword>
<evidence type="ECO:0000256" key="1">
    <source>
        <dbReference type="SAM" id="Phobius"/>
    </source>
</evidence>
<dbReference type="SUPFAM" id="SSF103473">
    <property type="entry name" value="MFS general substrate transporter"/>
    <property type="match status" value="1"/>
</dbReference>
<evidence type="ECO:0000313" key="3">
    <source>
        <dbReference type="Proteomes" id="UP000051927"/>
    </source>
</evidence>
<feature type="transmembrane region" description="Helical" evidence="1">
    <location>
        <begin position="31"/>
        <end position="57"/>
    </location>
</feature>
<feature type="transmembrane region" description="Helical" evidence="1">
    <location>
        <begin position="182"/>
        <end position="202"/>
    </location>
</feature>
<sequence length="387" mass="40529">MSAADAAYTMSHTVYEGEVFVPEPPAAGSMVFTYAICHFVVDLACVSTMLGAVSATLNLAGTSDHPSPFAVFFAILLYDVLAFALQLPIGALLDRVDKNERAALVSFALITFGIVVSLVPLGVCAWIAVCFLAIGNAVFHCAGGIDVLNVSDKRSAPSGIFISTGAAGVFLATLLVQRNKLLVAFTLLTLLLICAAMVFALWRMNVKHWQKHNLPFMVPTFTRARTMAVVLLAATVLLRSYAGMVMAFPWKADPLLAAFAVGGVVVGKACGGVVADKYGLRLTSAVSLATSMLLFLFAWEYPVAGLLAVFLFNFTMPITLSVLARLLPCAKGTAFGIASFSLAVGSLPALLGFASLSPLVLAVLAAVSLALLLGGLYCADQADACGM</sequence>
<organism evidence="2 3">
    <name type="scientific">Lancefieldella rimae</name>
    <dbReference type="NCBI Taxonomy" id="1383"/>
    <lineage>
        <taxon>Bacteria</taxon>
        <taxon>Bacillati</taxon>
        <taxon>Actinomycetota</taxon>
        <taxon>Coriobacteriia</taxon>
        <taxon>Coriobacteriales</taxon>
        <taxon>Atopobiaceae</taxon>
        <taxon>Lancefieldella</taxon>
    </lineage>
</organism>
<feature type="transmembrane region" description="Helical" evidence="1">
    <location>
        <begin position="69"/>
        <end position="90"/>
    </location>
</feature>
<gene>
    <name evidence="2" type="ORF">IV60_GL000918</name>
</gene>
<proteinExistence type="predicted"/>
<dbReference type="InterPro" id="IPR036259">
    <property type="entry name" value="MFS_trans_sf"/>
</dbReference>
<comment type="caution">
    <text evidence="2">The sequence shown here is derived from an EMBL/GenBank/DDBJ whole genome shotgun (WGS) entry which is preliminary data.</text>
</comment>
<name>A0ABR5Q1F8_9ACTN</name>
<protein>
    <submittedName>
        <fullName evidence="2">Membrane protein</fullName>
    </submittedName>
</protein>